<dbReference type="AlphaFoldDB" id="A0ABC8LW35"/>
<evidence type="ECO:0000313" key="1">
    <source>
        <dbReference type="EMBL" id="CAH8387578.1"/>
    </source>
</evidence>
<dbReference type="InterPro" id="IPR025886">
    <property type="entry name" value="PP2-like"/>
</dbReference>
<dbReference type="Proteomes" id="UP001642260">
    <property type="component" value="Unassembled WGS sequence"/>
</dbReference>
<protein>
    <submittedName>
        <fullName evidence="1">Uncharacterized protein</fullName>
    </submittedName>
</protein>
<name>A0ABC8LW35_ERUVS</name>
<evidence type="ECO:0000313" key="2">
    <source>
        <dbReference type="Proteomes" id="UP001642260"/>
    </source>
</evidence>
<organism evidence="1 2">
    <name type="scientific">Eruca vesicaria subsp. sativa</name>
    <name type="common">Garden rocket</name>
    <name type="synonym">Eruca sativa</name>
    <dbReference type="NCBI Taxonomy" id="29727"/>
    <lineage>
        <taxon>Eukaryota</taxon>
        <taxon>Viridiplantae</taxon>
        <taxon>Streptophyta</taxon>
        <taxon>Embryophyta</taxon>
        <taxon>Tracheophyta</taxon>
        <taxon>Spermatophyta</taxon>
        <taxon>Magnoliopsida</taxon>
        <taxon>eudicotyledons</taxon>
        <taxon>Gunneridae</taxon>
        <taxon>Pentapetalae</taxon>
        <taxon>rosids</taxon>
        <taxon>malvids</taxon>
        <taxon>Brassicales</taxon>
        <taxon>Brassicaceae</taxon>
        <taxon>Brassiceae</taxon>
        <taxon>Eruca</taxon>
    </lineage>
</organism>
<dbReference type="EMBL" id="CAKOAT010752931">
    <property type="protein sequence ID" value="CAH8387578.1"/>
    <property type="molecule type" value="Genomic_DNA"/>
</dbReference>
<proteinExistence type="predicted"/>
<dbReference type="PANTHER" id="PTHR32278:SF143">
    <property type="entry name" value="F-BOX PROTEIN PP2-B1"/>
    <property type="match status" value="1"/>
</dbReference>
<comment type="caution">
    <text evidence="1">The sequence shown here is derived from an EMBL/GenBank/DDBJ whole genome shotgun (WGS) entry which is preliminary data.</text>
</comment>
<gene>
    <name evidence="1" type="ORF">ERUC_LOCUS40061</name>
</gene>
<accession>A0ABC8LW35</accession>
<dbReference type="PANTHER" id="PTHR32278">
    <property type="entry name" value="F-BOX DOMAIN-CONTAINING PROTEIN"/>
    <property type="match status" value="1"/>
</dbReference>
<sequence>MSLADDPVLIEDGKKSFWLEKGSGKMCYMLSAMDLKIVCSDWPDCWQWKKDPDSNFEKVVKLRGVIWFEIQGKIGCGMLSKGTHYSVYLVFKIARRGSHGFKDTPMDAQVGFVGKDASETTVLLEPSGGYRYINDGWSEVKLGNCYINDGGCDDDDDDDEIEFSIMETQKGHWKSGLIFQGIEIRPKTEEMVIAK</sequence>
<keyword evidence="2" id="KW-1185">Reference proteome</keyword>
<reference evidence="1 2" key="1">
    <citation type="submission" date="2022-03" db="EMBL/GenBank/DDBJ databases">
        <authorList>
            <person name="Macdonald S."/>
            <person name="Ahmed S."/>
            <person name="Newling K."/>
        </authorList>
    </citation>
    <scope>NUCLEOTIDE SEQUENCE [LARGE SCALE GENOMIC DNA]</scope>
</reference>
<dbReference type="Pfam" id="PF14299">
    <property type="entry name" value="PP2"/>
    <property type="match status" value="1"/>
</dbReference>